<dbReference type="InterPro" id="IPR043129">
    <property type="entry name" value="ATPase_NBD"/>
</dbReference>
<evidence type="ECO:0000256" key="2">
    <source>
        <dbReference type="ARBA" id="ARBA00022629"/>
    </source>
</evidence>
<reference evidence="7 8" key="1">
    <citation type="submission" date="2016-10" db="EMBL/GenBank/DDBJ databases">
        <title>Genome sequence of Streptomyces gilvigriseus MUSC 26.</title>
        <authorList>
            <person name="Lee L.-H."/>
            <person name="Ser H.-L."/>
        </authorList>
    </citation>
    <scope>NUCLEOTIDE SEQUENCE [LARGE SCALE GENOMIC DNA]</scope>
    <source>
        <strain evidence="7 8">MUSC 26</strain>
    </source>
</reference>
<dbReference type="STRING" id="1428644.BIV57_03020"/>
<dbReference type="OrthoDB" id="9782710at2"/>
<dbReference type="PIRSF" id="PIRSF000538">
    <property type="entry name" value="GlpK"/>
    <property type="match status" value="1"/>
</dbReference>
<dbReference type="InterPro" id="IPR018485">
    <property type="entry name" value="FGGY_C"/>
</dbReference>
<dbReference type="SUPFAM" id="SSF53067">
    <property type="entry name" value="Actin-like ATPase domain"/>
    <property type="match status" value="2"/>
</dbReference>
<dbReference type="InterPro" id="IPR018484">
    <property type="entry name" value="FGGY_N"/>
</dbReference>
<dbReference type="PANTHER" id="PTHR43095:SF5">
    <property type="entry name" value="XYLULOSE KINASE"/>
    <property type="match status" value="1"/>
</dbReference>
<keyword evidence="4 7" id="KW-0418">Kinase</keyword>
<dbReference type="Pfam" id="PF02782">
    <property type="entry name" value="FGGY_C"/>
    <property type="match status" value="1"/>
</dbReference>
<dbReference type="EMBL" id="MLCF01000009">
    <property type="protein sequence ID" value="OIV38948.1"/>
    <property type="molecule type" value="Genomic_DNA"/>
</dbReference>
<organism evidence="7 8">
    <name type="scientific">Mangrovactinospora gilvigrisea</name>
    <dbReference type="NCBI Taxonomy" id="1428644"/>
    <lineage>
        <taxon>Bacteria</taxon>
        <taxon>Bacillati</taxon>
        <taxon>Actinomycetota</taxon>
        <taxon>Actinomycetes</taxon>
        <taxon>Kitasatosporales</taxon>
        <taxon>Streptomycetaceae</taxon>
        <taxon>Mangrovactinospora</taxon>
    </lineage>
</organism>
<dbReference type="Proteomes" id="UP000243342">
    <property type="component" value="Unassembled WGS sequence"/>
</dbReference>
<evidence type="ECO:0000256" key="3">
    <source>
        <dbReference type="ARBA" id="ARBA00022679"/>
    </source>
</evidence>
<keyword evidence="8" id="KW-1185">Reference proteome</keyword>
<dbReference type="GO" id="GO:0042732">
    <property type="term" value="P:D-xylose metabolic process"/>
    <property type="evidence" value="ECO:0007669"/>
    <property type="project" value="UniProtKB-KW"/>
</dbReference>
<dbReference type="Pfam" id="PF00370">
    <property type="entry name" value="FGGY_N"/>
    <property type="match status" value="1"/>
</dbReference>
<sequence>MLIGLDVGTSLTKAVAFDRRARALAPPVRRTSRLSKLPGGHVEQDLEEVLDTVAQVVREVSAAAPPDDPVEALAITGQGDGLWLRDDTGRAVRPPISWMDGRAAALVQRWWEDGVLRAVFDRTGSGLFPGCHAPLLAHLREHEPDALARASVAGYCVDAVLQRLTGEITVDASDASLPFLDPRTRRYDLDAMAACGVEDCAPLLPPPAEPGTVHRLGKDGAELLGLPVGLPVTAGPFDLPASAIGAGVRRTGDGLLIVGTTLASQVLTDRVDLDPAAEPAGMWLCMPEPDRWLRAMPAMVGTAAFDWLAGLLGIDLDGGELDELLTASPPGARGVTARPYFSPAGERAPFVNPAARGAFDGLTLAADRADLARGLCEATGYAARHCLTAAGLGPDGALAACGGGTRSRELVQLFADILERPVTVPSEEEIGARGAVAVALSAMGTPADASQWDADAVRYEPRRENRHRYADGYEQFLAAVPYAS</sequence>
<dbReference type="InterPro" id="IPR000577">
    <property type="entry name" value="Carb_kinase_FGGY"/>
</dbReference>
<feature type="domain" description="Carbohydrate kinase FGGY C-terminal" evidence="6">
    <location>
        <begin position="277"/>
        <end position="443"/>
    </location>
</feature>
<keyword evidence="2" id="KW-0119">Carbohydrate metabolism</keyword>
<gene>
    <name evidence="7" type="ORF">BIV57_03020</name>
</gene>
<dbReference type="PANTHER" id="PTHR43095">
    <property type="entry name" value="SUGAR KINASE"/>
    <property type="match status" value="1"/>
</dbReference>
<comment type="caution">
    <text evidence="7">The sequence shown here is derived from an EMBL/GenBank/DDBJ whole genome shotgun (WGS) entry which is preliminary data.</text>
</comment>
<dbReference type="AlphaFoldDB" id="A0A1J7CBQ9"/>
<keyword evidence="3" id="KW-0808">Transferase</keyword>
<dbReference type="GO" id="GO:0016301">
    <property type="term" value="F:kinase activity"/>
    <property type="evidence" value="ECO:0007669"/>
    <property type="project" value="UniProtKB-KW"/>
</dbReference>
<evidence type="ECO:0000256" key="4">
    <source>
        <dbReference type="ARBA" id="ARBA00022777"/>
    </source>
</evidence>
<name>A0A1J7CBQ9_9ACTN</name>
<evidence type="ECO:0000259" key="5">
    <source>
        <dbReference type="Pfam" id="PF00370"/>
    </source>
</evidence>
<feature type="domain" description="Carbohydrate kinase FGGY N-terminal" evidence="5">
    <location>
        <begin position="1"/>
        <end position="245"/>
    </location>
</feature>
<accession>A0A1J7CBQ9</accession>
<keyword evidence="2" id="KW-0859">Xylose metabolism</keyword>
<dbReference type="RefSeq" id="WP_071655058.1">
    <property type="nucleotide sequence ID" value="NZ_MLCF01000009.1"/>
</dbReference>
<proteinExistence type="inferred from homology"/>
<dbReference type="Gene3D" id="3.30.420.40">
    <property type="match status" value="2"/>
</dbReference>
<evidence type="ECO:0000256" key="1">
    <source>
        <dbReference type="ARBA" id="ARBA00009156"/>
    </source>
</evidence>
<comment type="similarity">
    <text evidence="1">Belongs to the FGGY kinase family.</text>
</comment>
<protein>
    <submittedName>
        <fullName evidence="7">Carbohydrate kinase</fullName>
    </submittedName>
</protein>
<evidence type="ECO:0000313" key="7">
    <source>
        <dbReference type="EMBL" id="OIV38948.1"/>
    </source>
</evidence>
<evidence type="ECO:0000313" key="8">
    <source>
        <dbReference type="Proteomes" id="UP000243342"/>
    </source>
</evidence>
<dbReference type="InterPro" id="IPR050406">
    <property type="entry name" value="FGGY_Carb_Kinase"/>
</dbReference>
<evidence type="ECO:0000259" key="6">
    <source>
        <dbReference type="Pfam" id="PF02782"/>
    </source>
</evidence>